<sequence length="155" mass="17578">MAQTKLDWRLLPVFIVACLVVSGFGGLFQPGEWYQGLNQAPWTPPSITFPIVWGILYLFIAVAGWLIFARGNRNMRLLWVAQLLVNASWSWVFFGMHQPLIALIDISILTLLVATLIWLSFRSQPALIVTGWLLTPYLVWLLIASSLNAYVVIYN</sequence>
<organism evidence="7 8">
    <name type="scientific">Arenicella xantha</name>
    <dbReference type="NCBI Taxonomy" id="644221"/>
    <lineage>
        <taxon>Bacteria</taxon>
        <taxon>Pseudomonadati</taxon>
        <taxon>Pseudomonadota</taxon>
        <taxon>Gammaproteobacteria</taxon>
        <taxon>Arenicellales</taxon>
        <taxon>Arenicellaceae</taxon>
        <taxon>Arenicella</taxon>
    </lineage>
</organism>
<evidence type="ECO:0000256" key="5">
    <source>
        <dbReference type="ARBA" id="ARBA00023136"/>
    </source>
</evidence>
<dbReference type="FunFam" id="1.20.1260.100:FF:000001">
    <property type="entry name" value="translocator protein 2"/>
    <property type="match status" value="1"/>
</dbReference>
<dbReference type="GO" id="GO:0033013">
    <property type="term" value="P:tetrapyrrole metabolic process"/>
    <property type="evidence" value="ECO:0007669"/>
    <property type="project" value="UniProtKB-ARBA"/>
</dbReference>
<dbReference type="PANTHER" id="PTHR10057:SF0">
    <property type="entry name" value="TRANSLOCATOR PROTEIN"/>
    <property type="match status" value="1"/>
</dbReference>
<keyword evidence="4 6" id="KW-1133">Transmembrane helix</keyword>
<dbReference type="InParanoid" id="A0A395JP25"/>
<comment type="subcellular location">
    <subcellularLocation>
        <location evidence="1">Membrane</location>
        <topology evidence="1">Multi-pass membrane protein</topology>
    </subcellularLocation>
</comment>
<feature type="transmembrane region" description="Helical" evidence="6">
    <location>
        <begin position="47"/>
        <end position="68"/>
    </location>
</feature>
<keyword evidence="8" id="KW-1185">Reference proteome</keyword>
<evidence type="ECO:0000256" key="1">
    <source>
        <dbReference type="ARBA" id="ARBA00004141"/>
    </source>
</evidence>
<keyword evidence="3 6" id="KW-0812">Transmembrane</keyword>
<protein>
    <submittedName>
        <fullName evidence="7">TspO/MBR related protein</fullName>
    </submittedName>
</protein>
<comment type="similarity">
    <text evidence="2">Belongs to the TspO/BZRP family.</text>
</comment>
<dbReference type="OrthoDB" id="9795496at2"/>
<dbReference type="Proteomes" id="UP000253083">
    <property type="component" value="Unassembled WGS sequence"/>
</dbReference>
<dbReference type="PIRSF" id="PIRSF005859">
    <property type="entry name" value="PBR"/>
    <property type="match status" value="1"/>
</dbReference>
<proteinExistence type="inferred from homology"/>
<dbReference type="CDD" id="cd15904">
    <property type="entry name" value="TSPO_MBR"/>
    <property type="match status" value="1"/>
</dbReference>
<feature type="transmembrane region" description="Helical" evidence="6">
    <location>
        <begin position="133"/>
        <end position="153"/>
    </location>
</feature>
<dbReference type="GO" id="GO:0016020">
    <property type="term" value="C:membrane"/>
    <property type="evidence" value="ECO:0007669"/>
    <property type="project" value="UniProtKB-SubCell"/>
</dbReference>
<keyword evidence="5 6" id="KW-0472">Membrane</keyword>
<evidence type="ECO:0000256" key="4">
    <source>
        <dbReference type="ARBA" id="ARBA00022989"/>
    </source>
</evidence>
<name>A0A395JP25_9GAMM</name>
<reference evidence="7 8" key="1">
    <citation type="submission" date="2018-06" db="EMBL/GenBank/DDBJ databases">
        <title>Genomic Encyclopedia of Type Strains, Phase IV (KMG-IV): sequencing the most valuable type-strain genomes for metagenomic binning, comparative biology and taxonomic classification.</title>
        <authorList>
            <person name="Goeker M."/>
        </authorList>
    </citation>
    <scope>NUCLEOTIDE SEQUENCE [LARGE SCALE GENOMIC DNA]</scope>
    <source>
        <strain evidence="7 8">DSM 24032</strain>
    </source>
</reference>
<evidence type="ECO:0000256" key="3">
    <source>
        <dbReference type="ARBA" id="ARBA00022692"/>
    </source>
</evidence>
<dbReference type="AlphaFoldDB" id="A0A395JP25"/>
<evidence type="ECO:0000313" key="8">
    <source>
        <dbReference type="Proteomes" id="UP000253083"/>
    </source>
</evidence>
<dbReference type="InterPro" id="IPR038330">
    <property type="entry name" value="TspO/MBR-related_sf"/>
</dbReference>
<evidence type="ECO:0000313" key="7">
    <source>
        <dbReference type="EMBL" id="RBP53411.1"/>
    </source>
</evidence>
<dbReference type="Pfam" id="PF03073">
    <property type="entry name" value="TspO_MBR"/>
    <property type="match status" value="1"/>
</dbReference>
<comment type="caution">
    <text evidence="7">The sequence shown here is derived from an EMBL/GenBank/DDBJ whole genome shotgun (WGS) entry which is preliminary data.</text>
</comment>
<accession>A0A395JP25</accession>
<dbReference type="RefSeq" id="WP_113952981.1">
    <property type="nucleotide sequence ID" value="NZ_QNRT01000001.1"/>
</dbReference>
<evidence type="ECO:0000256" key="2">
    <source>
        <dbReference type="ARBA" id="ARBA00007524"/>
    </source>
</evidence>
<dbReference type="InterPro" id="IPR004307">
    <property type="entry name" value="TspO_MBR"/>
</dbReference>
<dbReference type="Gene3D" id="1.20.1260.100">
    <property type="entry name" value="TspO/MBR protein"/>
    <property type="match status" value="1"/>
</dbReference>
<evidence type="ECO:0000256" key="6">
    <source>
        <dbReference type="SAM" id="Phobius"/>
    </source>
</evidence>
<dbReference type="EMBL" id="QNRT01000001">
    <property type="protein sequence ID" value="RBP53411.1"/>
    <property type="molecule type" value="Genomic_DNA"/>
</dbReference>
<feature type="transmembrane region" description="Helical" evidence="6">
    <location>
        <begin position="7"/>
        <end position="27"/>
    </location>
</feature>
<feature type="transmembrane region" description="Helical" evidence="6">
    <location>
        <begin position="100"/>
        <end position="121"/>
    </location>
</feature>
<dbReference type="PANTHER" id="PTHR10057">
    <property type="entry name" value="PERIPHERAL-TYPE BENZODIAZEPINE RECEPTOR"/>
    <property type="match status" value="1"/>
</dbReference>
<gene>
    <name evidence="7" type="ORF">DFR28_101797</name>
</gene>